<dbReference type="InterPro" id="IPR052158">
    <property type="entry name" value="INH-QAR"/>
</dbReference>
<gene>
    <name evidence="2" type="ORF">J2S11_001486</name>
</gene>
<dbReference type="Gene3D" id="3.40.50.880">
    <property type="match status" value="1"/>
</dbReference>
<dbReference type="SUPFAM" id="SSF52317">
    <property type="entry name" value="Class I glutamine amidotransferase-like"/>
    <property type="match status" value="1"/>
</dbReference>
<feature type="domain" description="DJ-1/PfpI" evidence="1">
    <location>
        <begin position="12"/>
        <end position="193"/>
    </location>
</feature>
<dbReference type="PANTHER" id="PTHR43130">
    <property type="entry name" value="ARAC-FAMILY TRANSCRIPTIONAL REGULATOR"/>
    <property type="match status" value="1"/>
</dbReference>
<dbReference type="InterPro" id="IPR002818">
    <property type="entry name" value="DJ-1/PfpI"/>
</dbReference>
<evidence type="ECO:0000259" key="1">
    <source>
        <dbReference type="Pfam" id="PF01965"/>
    </source>
</evidence>
<evidence type="ECO:0000313" key="2">
    <source>
        <dbReference type="EMBL" id="MDQ0165585.1"/>
    </source>
</evidence>
<evidence type="ECO:0000313" key="3">
    <source>
        <dbReference type="Proteomes" id="UP001235840"/>
    </source>
</evidence>
<keyword evidence="3" id="KW-1185">Reference proteome</keyword>
<dbReference type="RefSeq" id="WP_307392836.1">
    <property type="nucleotide sequence ID" value="NZ_BAAADK010000011.1"/>
</dbReference>
<dbReference type="Proteomes" id="UP001235840">
    <property type="component" value="Unassembled WGS sequence"/>
</dbReference>
<dbReference type="PANTHER" id="PTHR43130:SF14">
    <property type="entry name" value="DJ-1_PFPI DOMAIN-CONTAINING PROTEIN"/>
    <property type="match status" value="1"/>
</dbReference>
<comment type="caution">
    <text evidence="2">The sequence shown here is derived from an EMBL/GenBank/DDBJ whole genome shotgun (WGS) entry which is preliminary data.</text>
</comment>
<dbReference type="EMBL" id="JAUSTY010000005">
    <property type="protein sequence ID" value="MDQ0165585.1"/>
    <property type="molecule type" value="Genomic_DNA"/>
</dbReference>
<dbReference type="Pfam" id="PF01965">
    <property type="entry name" value="DJ-1_PfpI"/>
    <property type="match status" value="1"/>
</dbReference>
<protein>
    <submittedName>
        <fullName evidence="2">Transcriptional regulator GlxA family with amidase domain</fullName>
    </submittedName>
</protein>
<organism evidence="2 3">
    <name type="scientific">Caldalkalibacillus horti</name>
    <dbReference type="NCBI Taxonomy" id="77523"/>
    <lineage>
        <taxon>Bacteria</taxon>
        <taxon>Bacillati</taxon>
        <taxon>Bacillota</taxon>
        <taxon>Bacilli</taxon>
        <taxon>Bacillales</taxon>
        <taxon>Bacillaceae</taxon>
        <taxon>Caldalkalibacillus</taxon>
    </lineage>
</organism>
<dbReference type="InterPro" id="IPR029062">
    <property type="entry name" value="Class_I_gatase-like"/>
</dbReference>
<sequence length="216" mass="23749">MDNMKKQWNVGILLFDHVDVLDYSGPFEVFSLTVREKSQVSELLMNTIKLEDKPFVVKTISETGELVTTHNGLKLLPDYSFQSLGVELDLLIVPGGPLMAIKKGVKNKALLNWIASQQKTGVIVASVCTGALFLAESGILDGYKATTNAFALDYLEEKYRNIEVIRGVRFVDNGNVMTSAGVAAGIDMSLYIVGKLIGEEAAKITSTTIEYPYYKQ</sequence>
<accession>A0ABT9VY89</accession>
<reference evidence="2 3" key="1">
    <citation type="submission" date="2023-07" db="EMBL/GenBank/DDBJ databases">
        <title>Genomic Encyclopedia of Type Strains, Phase IV (KMG-IV): sequencing the most valuable type-strain genomes for metagenomic binning, comparative biology and taxonomic classification.</title>
        <authorList>
            <person name="Goeker M."/>
        </authorList>
    </citation>
    <scope>NUCLEOTIDE SEQUENCE [LARGE SCALE GENOMIC DNA]</scope>
    <source>
        <strain evidence="2 3">DSM 12751</strain>
    </source>
</reference>
<proteinExistence type="predicted"/>
<name>A0ABT9VY89_9BACI</name>
<dbReference type="CDD" id="cd03139">
    <property type="entry name" value="GATase1_PfpI_2"/>
    <property type="match status" value="1"/>
</dbReference>